<evidence type="ECO:0008006" key="3">
    <source>
        <dbReference type="Google" id="ProtNLM"/>
    </source>
</evidence>
<name>A0A1W6D107_9RHOB</name>
<dbReference type="EMBL" id="CP020612">
    <property type="protein sequence ID" value="ARJ70812.1"/>
    <property type="molecule type" value="Genomic_DNA"/>
</dbReference>
<organism evidence="1 2">
    <name type="scientific">Paracoccus contaminans</name>
    <dbReference type="NCBI Taxonomy" id="1945662"/>
    <lineage>
        <taxon>Bacteria</taxon>
        <taxon>Pseudomonadati</taxon>
        <taxon>Pseudomonadota</taxon>
        <taxon>Alphaproteobacteria</taxon>
        <taxon>Rhodobacterales</taxon>
        <taxon>Paracoccaceae</taxon>
        <taxon>Paracoccus</taxon>
    </lineage>
</organism>
<proteinExistence type="predicted"/>
<dbReference type="Gene3D" id="3.40.30.10">
    <property type="entry name" value="Glutaredoxin"/>
    <property type="match status" value="1"/>
</dbReference>
<dbReference type="STRING" id="1945662.B0A89_08225"/>
<gene>
    <name evidence="1" type="ORF">B0A89_08225</name>
</gene>
<dbReference type="Proteomes" id="UP000193017">
    <property type="component" value="Chromosome"/>
</dbReference>
<sequence length="109" mass="11785">MPAPLAEAAPAAPRRGLALMMVERPGCPWCAAWRREILPSYAAQAAGRRLPLSFVSLDGPWPDGLALARAPRVTPTFLLLRGGIEIARIEGYAGPARFWPEIDSLLPRG</sequence>
<keyword evidence="2" id="KW-1185">Reference proteome</keyword>
<dbReference type="InterPro" id="IPR036249">
    <property type="entry name" value="Thioredoxin-like_sf"/>
</dbReference>
<dbReference type="OrthoDB" id="7362982at2"/>
<reference evidence="1 2" key="1">
    <citation type="submission" date="2017-03" db="EMBL/GenBank/DDBJ databases">
        <title>Genome sequence of Paracoccus contaminans isolated from a water microcosm.</title>
        <authorList>
            <person name="Aurass P."/>
            <person name="Karste S."/>
            <person name="Trost E."/>
            <person name="Glaeser S.P."/>
            <person name="Kaempfer P."/>
            <person name="Flieger A."/>
        </authorList>
    </citation>
    <scope>NUCLEOTIDE SEQUENCE [LARGE SCALE GENOMIC DNA]</scope>
    <source>
        <strain evidence="2">RKI 16-01929T\LMG 29738T\CCM 8701T\CIP 111112T</strain>
    </source>
</reference>
<protein>
    <recommendedName>
        <fullName evidence="3">SoxS protein</fullName>
    </recommendedName>
</protein>
<dbReference type="KEGG" id="pcon:B0A89_08225"/>
<dbReference type="SUPFAM" id="SSF52833">
    <property type="entry name" value="Thioredoxin-like"/>
    <property type="match status" value="1"/>
</dbReference>
<dbReference type="AlphaFoldDB" id="A0A1W6D107"/>
<accession>A0A1W6D107</accession>
<evidence type="ECO:0000313" key="1">
    <source>
        <dbReference type="EMBL" id="ARJ70812.1"/>
    </source>
</evidence>
<evidence type="ECO:0000313" key="2">
    <source>
        <dbReference type="Proteomes" id="UP000193017"/>
    </source>
</evidence>